<dbReference type="EMBL" id="JH598179">
    <property type="status" value="NOT_ANNOTATED_CDS"/>
    <property type="molecule type" value="Genomic_DNA"/>
</dbReference>
<dbReference type="EnsemblProtists" id="HpaT800804">
    <property type="protein sequence ID" value="HpaP800804"/>
    <property type="gene ID" value="HpaG800804"/>
</dbReference>
<accession>M4B3F5</accession>
<dbReference type="EnsemblProtists" id="HpaT800803">
    <property type="protein sequence ID" value="HpaP800803"/>
    <property type="gene ID" value="HpaG800803"/>
</dbReference>
<dbReference type="HOGENOM" id="CLU_3072788_0_0_1"/>
<reference evidence="1" key="2">
    <citation type="submission" date="2015-06" db="UniProtKB">
        <authorList>
            <consortium name="EnsemblProtists"/>
        </authorList>
    </citation>
    <scope>IDENTIFICATION</scope>
    <source>
        <strain evidence="1">Emoy2</strain>
    </source>
</reference>
<organism evidence="1 2">
    <name type="scientific">Hyaloperonospora arabidopsidis (strain Emoy2)</name>
    <name type="common">Downy mildew agent</name>
    <name type="synonym">Peronospora arabidopsidis</name>
    <dbReference type="NCBI Taxonomy" id="559515"/>
    <lineage>
        <taxon>Eukaryota</taxon>
        <taxon>Sar</taxon>
        <taxon>Stramenopiles</taxon>
        <taxon>Oomycota</taxon>
        <taxon>Peronosporomycetes</taxon>
        <taxon>Peronosporales</taxon>
        <taxon>Peronosporaceae</taxon>
        <taxon>Hyaloperonospora</taxon>
    </lineage>
</organism>
<dbReference type="Proteomes" id="UP000011713">
    <property type="component" value="Unassembled WGS sequence"/>
</dbReference>
<dbReference type="InParanoid" id="M4B3F5"/>
<reference evidence="2" key="1">
    <citation type="journal article" date="2010" name="Science">
        <title>Signatures of adaptation to obligate biotrophy in the Hyaloperonospora arabidopsidis genome.</title>
        <authorList>
            <person name="Baxter L."/>
            <person name="Tripathy S."/>
            <person name="Ishaque N."/>
            <person name="Boot N."/>
            <person name="Cabral A."/>
            <person name="Kemen E."/>
            <person name="Thines M."/>
            <person name="Ah-Fong A."/>
            <person name="Anderson R."/>
            <person name="Badejoko W."/>
            <person name="Bittner-Eddy P."/>
            <person name="Boore J.L."/>
            <person name="Chibucos M.C."/>
            <person name="Coates M."/>
            <person name="Dehal P."/>
            <person name="Delehaunty K."/>
            <person name="Dong S."/>
            <person name="Downton P."/>
            <person name="Dumas B."/>
            <person name="Fabro G."/>
            <person name="Fronick C."/>
            <person name="Fuerstenberg S.I."/>
            <person name="Fulton L."/>
            <person name="Gaulin E."/>
            <person name="Govers F."/>
            <person name="Hughes L."/>
            <person name="Humphray S."/>
            <person name="Jiang R.H."/>
            <person name="Judelson H."/>
            <person name="Kamoun S."/>
            <person name="Kyung K."/>
            <person name="Meijer H."/>
            <person name="Minx P."/>
            <person name="Morris P."/>
            <person name="Nelson J."/>
            <person name="Phuntumart V."/>
            <person name="Qutob D."/>
            <person name="Rehmany A."/>
            <person name="Rougon-Cardoso A."/>
            <person name="Ryden P."/>
            <person name="Torto-Alalibo T."/>
            <person name="Studholme D."/>
            <person name="Wang Y."/>
            <person name="Win J."/>
            <person name="Wood J."/>
            <person name="Clifton S.W."/>
            <person name="Rogers J."/>
            <person name="Van den Ackerveken G."/>
            <person name="Jones J.D."/>
            <person name="McDowell J.M."/>
            <person name="Beynon J."/>
            <person name="Tyler B.M."/>
        </authorList>
    </citation>
    <scope>NUCLEOTIDE SEQUENCE [LARGE SCALE GENOMIC DNA]</scope>
    <source>
        <strain evidence="2">Emoy2</strain>
    </source>
</reference>
<proteinExistence type="predicted"/>
<dbReference type="VEuPathDB" id="FungiDB:HpaG800803"/>
<name>M4B3F5_HYAAE</name>
<sequence length="53" mass="6291">MSSFRIRVHRALRTIEPAILDRRDRGGLMWCARLGLWGLHGCPPFRFYVCFVR</sequence>
<protein>
    <submittedName>
        <fullName evidence="1">Uncharacterized protein</fullName>
    </submittedName>
</protein>
<evidence type="ECO:0000313" key="1">
    <source>
        <dbReference type="EnsemblProtists" id="HpaP800804"/>
    </source>
</evidence>
<keyword evidence="2" id="KW-1185">Reference proteome</keyword>
<dbReference type="AlphaFoldDB" id="M4B3F5"/>
<evidence type="ECO:0000313" key="2">
    <source>
        <dbReference type="Proteomes" id="UP000011713"/>
    </source>
</evidence>